<protein>
    <submittedName>
        <fullName evidence="1">Uncharacterized protein</fullName>
    </submittedName>
</protein>
<proteinExistence type="predicted"/>
<name>A0A6H5H427_9HEMI</name>
<dbReference type="AlphaFoldDB" id="A0A6H5H427"/>
<reference evidence="1 2" key="1">
    <citation type="submission" date="2020-02" db="EMBL/GenBank/DDBJ databases">
        <authorList>
            <person name="Ferguson B K."/>
        </authorList>
    </citation>
    <scope>NUCLEOTIDE SEQUENCE [LARGE SCALE GENOMIC DNA]</scope>
</reference>
<organism evidence="1 2">
    <name type="scientific">Nesidiocoris tenuis</name>
    <dbReference type="NCBI Taxonomy" id="355587"/>
    <lineage>
        <taxon>Eukaryota</taxon>
        <taxon>Metazoa</taxon>
        <taxon>Ecdysozoa</taxon>
        <taxon>Arthropoda</taxon>
        <taxon>Hexapoda</taxon>
        <taxon>Insecta</taxon>
        <taxon>Pterygota</taxon>
        <taxon>Neoptera</taxon>
        <taxon>Paraneoptera</taxon>
        <taxon>Hemiptera</taxon>
        <taxon>Heteroptera</taxon>
        <taxon>Panheteroptera</taxon>
        <taxon>Cimicomorpha</taxon>
        <taxon>Miridae</taxon>
        <taxon>Dicyphina</taxon>
        <taxon>Nesidiocoris</taxon>
    </lineage>
</organism>
<sequence length="94" mass="10628">MLWRNVRGKPPGKEGDCRKFKISPQRRDPVPAEGRSSLPQSCKCYRQSSSALFLPAPRQRRRIGGPFSGARHYFPNLVACGTDGRCGARRNWKI</sequence>
<gene>
    <name evidence="1" type="ORF">NTEN_LOCUS13666</name>
</gene>
<dbReference type="Proteomes" id="UP000479000">
    <property type="component" value="Unassembled WGS sequence"/>
</dbReference>
<evidence type="ECO:0000313" key="2">
    <source>
        <dbReference type="Proteomes" id="UP000479000"/>
    </source>
</evidence>
<accession>A0A6H5H427</accession>
<keyword evidence="2" id="KW-1185">Reference proteome</keyword>
<evidence type="ECO:0000313" key="1">
    <source>
        <dbReference type="EMBL" id="CAB0008420.1"/>
    </source>
</evidence>
<dbReference type="EMBL" id="CADCXU010020457">
    <property type="protein sequence ID" value="CAB0008420.1"/>
    <property type="molecule type" value="Genomic_DNA"/>
</dbReference>